<keyword evidence="3 7" id="KW-0479">Metal-binding</keyword>
<dbReference type="Gene3D" id="3.40.1050.10">
    <property type="entry name" value="Carbonic anhydrase"/>
    <property type="match status" value="1"/>
</dbReference>
<comment type="similarity">
    <text evidence="1 8">Belongs to the beta-class carbonic anhydrase family.</text>
</comment>
<dbReference type="OrthoDB" id="10248475at2759"/>
<dbReference type="InterPro" id="IPR036874">
    <property type="entry name" value="Carbonic_anhydrase_sf"/>
</dbReference>
<evidence type="ECO:0000256" key="4">
    <source>
        <dbReference type="ARBA" id="ARBA00022833"/>
    </source>
</evidence>
<gene>
    <name evidence="9" type="ORF">Pc21g10600</name>
    <name evidence="9" type="ORF">PCH_Pc21g10600</name>
</gene>
<accession>B6HIZ5</accession>
<feature type="binding site" evidence="7">
    <location>
        <position position="93"/>
    </location>
    <ligand>
        <name>Zn(2+)</name>
        <dbReference type="ChEBI" id="CHEBI:29105"/>
    </ligand>
</feature>
<keyword evidence="10" id="KW-1185">Reference proteome</keyword>
<comment type="catalytic activity">
    <reaction evidence="6 8">
        <text>hydrogencarbonate + H(+) = CO2 + H2O</text>
        <dbReference type="Rhea" id="RHEA:10748"/>
        <dbReference type="ChEBI" id="CHEBI:15377"/>
        <dbReference type="ChEBI" id="CHEBI:15378"/>
        <dbReference type="ChEBI" id="CHEBI:16526"/>
        <dbReference type="ChEBI" id="CHEBI:17544"/>
        <dbReference type="EC" id="4.2.1.1"/>
    </reaction>
</comment>
<feature type="binding site" evidence="7">
    <location>
        <position position="34"/>
    </location>
    <ligand>
        <name>Zn(2+)</name>
        <dbReference type="ChEBI" id="CHEBI:29105"/>
    </ligand>
</feature>
<protein>
    <recommendedName>
        <fullName evidence="2 8">Carbonic anhydrase</fullName>
        <ecNumber evidence="2 8">4.2.1.1</ecNumber>
    </recommendedName>
    <alternativeName>
        <fullName evidence="8">Carbonate dehydratase</fullName>
    </alternativeName>
</protein>
<dbReference type="OMA" id="FKECTML"/>
<dbReference type="EC" id="4.2.1.1" evidence="2 8"/>
<dbReference type="InterPro" id="IPR001765">
    <property type="entry name" value="Carbonic_anhydrase"/>
</dbReference>
<evidence type="ECO:0000256" key="5">
    <source>
        <dbReference type="ARBA" id="ARBA00023239"/>
    </source>
</evidence>
<dbReference type="PANTHER" id="PTHR11002">
    <property type="entry name" value="CARBONIC ANHYDRASE"/>
    <property type="match status" value="1"/>
</dbReference>
<reference evidence="9 10" key="1">
    <citation type="journal article" date="2008" name="Nat. Biotechnol.">
        <title>Genome sequencing and analysis of the filamentous fungus Penicillium chrysogenum.</title>
        <authorList>
            <person name="van den Berg M.A."/>
            <person name="Albang R."/>
            <person name="Albermann K."/>
            <person name="Badger J.H."/>
            <person name="Daran J.-M."/>
            <person name="Driessen A.J.M."/>
            <person name="Garcia-Estrada C."/>
            <person name="Fedorova N.D."/>
            <person name="Harris D.M."/>
            <person name="Heijne W.H.M."/>
            <person name="Joardar V.S."/>
            <person name="Kiel J.A.K.W."/>
            <person name="Kovalchuk A."/>
            <person name="Martin J.F."/>
            <person name="Nierman W.C."/>
            <person name="Nijland J.G."/>
            <person name="Pronk J.T."/>
            <person name="Roubos J.A."/>
            <person name="van der Klei I.J."/>
            <person name="van Peij N.N.M.E."/>
            <person name="Veenhuis M."/>
            <person name="von Doehren H."/>
            <person name="Wagner C."/>
            <person name="Wortman J.R."/>
            <person name="Bovenberg R.A.L."/>
        </authorList>
    </citation>
    <scope>NUCLEOTIDE SEQUENCE [LARGE SCALE GENOMIC DNA]</scope>
    <source>
        <strain evidence="10">ATCC 28089 / DSM 1075 / NRRL 1951 / Wisconsin 54-1255</strain>
    </source>
</reference>
<dbReference type="SMART" id="SM00947">
    <property type="entry name" value="Pro_CA"/>
    <property type="match status" value="1"/>
</dbReference>
<feature type="binding site" evidence="7">
    <location>
        <position position="36"/>
    </location>
    <ligand>
        <name>Zn(2+)</name>
        <dbReference type="ChEBI" id="CHEBI:29105"/>
    </ligand>
</feature>
<evidence type="ECO:0000313" key="9">
    <source>
        <dbReference type="EMBL" id="CAP95957.1"/>
    </source>
</evidence>
<name>B6HIZ5_PENRW</name>
<keyword evidence="4 7" id="KW-0862">Zinc</keyword>
<comment type="function">
    <text evidence="8">Reversible hydration of carbon dioxide.</text>
</comment>
<dbReference type="eggNOG" id="KOG1578">
    <property type="taxonomic scope" value="Eukaryota"/>
</dbReference>
<evidence type="ECO:0000256" key="2">
    <source>
        <dbReference type="ARBA" id="ARBA00012925"/>
    </source>
</evidence>
<dbReference type="AlphaFoldDB" id="B6HIZ5"/>
<organism evidence="9 10">
    <name type="scientific">Penicillium rubens (strain ATCC 28089 / DSM 1075 / NRRL 1951 / Wisconsin 54-1255)</name>
    <name type="common">Penicillium chrysogenum</name>
    <dbReference type="NCBI Taxonomy" id="500485"/>
    <lineage>
        <taxon>Eukaryota</taxon>
        <taxon>Fungi</taxon>
        <taxon>Dikarya</taxon>
        <taxon>Ascomycota</taxon>
        <taxon>Pezizomycotina</taxon>
        <taxon>Eurotiomycetes</taxon>
        <taxon>Eurotiomycetidae</taxon>
        <taxon>Eurotiales</taxon>
        <taxon>Aspergillaceae</taxon>
        <taxon>Penicillium</taxon>
        <taxon>Penicillium chrysogenum species complex</taxon>
    </lineage>
</organism>
<proteinExistence type="inferred from homology"/>
<dbReference type="BioCyc" id="PCHR:PC21G10600-MONOMER"/>
<dbReference type="GO" id="GO:0071244">
    <property type="term" value="P:cellular response to carbon dioxide"/>
    <property type="evidence" value="ECO:0007669"/>
    <property type="project" value="TreeGrafter"/>
</dbReference>
<dbReference type="PANTHER" id="PTHR11002:SF76">
    <property type="entry name" value="CARBONIC ANHYDRASE"/>
    <property type="match status" value="1"/>
</dbReference>
<dbReference type="GO" id="GO:0004089">
    <property type="term" value="F:carbonate dehydratase activity"/>
    <property type="evidence" value="ECO:0007669"/>
    <property type="project" value="UniProtKB-UniRule"/>
</dbReference>
<dbReference type="HOGENOM" id="CLU_053879_7_0_1"/>
<evidence type="ECO:0000256" key="7">
    <source>
        <dbReference type="PIRSR" id="PIRSR601765-1"/>
    </source>
</evidence>
<dbReference type="GO" id="GO:0005737">
    <property type="term" value="C:cytoplasm"/>
    <property type="evidence" value="ECO:0007669"/>
    <property type="project" value="TreeGrafter"/>
</dbReference>
<evidence type="ECO:0000256" key="1">
    <source>
        <dbReference type="ARBA" id="ARBA00006217"/>
    </source>
</evidence>
<dbReference type="EMBL" id="AM920436">
    <property type="protein sequence ID" value="CAP95957.1"/>
    <property type="molecule type" value="Genomic_DNA"/>
</dbReference>
<keyword evidence="5 8" id="KW-0456">Lyase</keyword>
<dbReference type="Proteomes" id="UP000000724">
    <property type="component" value="Contig Pc00c21"/>
</dbReference>
<dbReference type="GO" id="GO:0034599">
    <property type="term" value="P:cellular response to oxidative stress"/>
    <property type="evidence" value="ECO:0007669"/>
    <property type="project" value="TreeGrafter"/>
</dbReference>
<dbReference type="STRING" id="500485.B6HIZ5"/>
<evidence type="ECO:0000256" key="8">
    <source>
        <dbReference type="RuleBase" id="RU003956"/>
    </source>
</evidence>
<dbReference type="GO" id="GO:0008270">
    <property type="term" value="F:zinc ion binding"/>
    <property type="evidence" value="ECO:0007669"/>
    <property type="project" value="UniProtKB-UniRule"/>
</dbReference>
<dbReference type="Pfam" id="PF00484">
    <property type="entry name" value="Pro_CA"/>
    <property type="match status" value="1"/>
</dbReference>
<evidence type="ECO:0000256" key="6">
    <source>
        <dbReference type="ARBA" id="ARBA00048348"/>
    </source>
</evidence>
<comment type="cofactor">
    <cofactor evidence="7">
        <name>Zn(2+)</name>
        <dbReference type="ChEBI" id="CHEBI:29105"/>
    </cofactor>
    <text evidence="7">Binds 1 zinc ion per subunit.</text>
</comment>
<sequence>MSETRLRRLDTDPLESNYIPSLQQTTPEVLWVGCSDSNFKECTMLNILDDELLVLRNIGNMIIDGDLSCDTTIKHAVVDLQVKHIVVCGHYGCRIVKATARDGLKDPWLSKLNALYSAHEDINQLPVSERDRAFIELNVLDQIRSLRKRPEVANGIALGRLHIHGIVYDSEAETAYRLSEGQRNA</sequence>
<dbReference type="SUPFAM" id="SSF53056">
    <property type="entry name" value="beta-carbonic anhydrase, cab"/>
    <property type="match status" value="1"/>
</dbReference>
<feature type="binding site" evidence="7">
    <location>
        <position position="90"/>
    </location>
    <ligand>
        <name>Zn(2+)</name>
        <dbReference type="ChEBI" id="CHEBI:29105"/>
    </ligand>
</feature>
<evidence type="ECO:0000256" key="3">
    <source>
        <dbReference type="ARBA" id="ARBA00022723"/>
    </source>
</evidence>
<dbReference type="VEuPathDB" id="FungiDB:PCH_Pc21g10600"/>
<evidence type="ECO:0000313" key="10">
    <source>
        <dbReference type="Proteomes" id="UP000000724"/>
    </source>
</evidence>